<dbReference type="PROSITE" id="PS51257">
    <property type="entry name" value="PROKAR_LIPOPROTEIN"/>
    <property type="match status" value="1"/>
</dbReference>
<reference evidence="1" key="1">
    <citation type="submission" date="2021-11" db="EMBL/GenBank/DDBJ databases">
        <title>Description of novel Chryseobacterium species.</title>
        <authorList>
            <person name="Saticioglu I.B."/>
            <person name="Ay H."/>
            <person name="Altun S."/>
            <person name="Duman M."/>
        </authorList>
    </citation>
    <scope>NUCLEOTIDE SEQUENCE</scope>
    <source>
        <strain evidence="1">C-17</strain>
    </source>
</reference>
<dbReference type="Proteomes" id="UP001108025">
    <property type="component" value="Unassembled WGS sequence"/>
</dbReference>
<evidence type="ECO:0008006" key="3">
    <source>
        <dbReference type="Google" id="ProtNLM"/>
    </source>
</evidence>
<name>A0A9Q3V6F2_9FLAO</name>
<evidence type="ECO:0000313" key="2">
    <source>
        <dbReference type="Proteomes" id="UP001108025"/>
    </source>
</evidence>
<organism evidence="1 2">
    <name type="scientific">Chryseobacterium turcicum</name>
    <dbReference type="NCBI Taxonomy" id="2898076"/>
    <lineage>
        <taxon>Bacteria</taxon>
        <taxon>Pseudomonadati</taxon>
        <taxon>Bacteroidota</taxon>
        <taxon>Flavobacteriia</taxon>
        <taxon>Flavobacteriales</taxon>
        <taxon>Weeksellaceae</taxon>
        <taxon>Chryseobacterium group</taxon>
        <taxon>Chryseobacterium</taxon>
    </lineage>
</organism>
<gene>
    <name evidence="1" type="ORF">LO744_15295</name>
</gene>
<evidence type="ECO:0000313" key="1">
    <source>
        <dbReference type="EMBL" id="MCD1118220.1"/>
    </source>
</evidence>
<protein>
    <recommendedName>
        <fullName evidence="3">Lipoprotein</fullName>
    </recommendedName>
</protein>
<comment type="caution">
    <text evidence="1">The sequence shown here is derived from an EMBL/GenBank/DDBJ whole genome shotgun (WGS) entry which is preliminary data.</text>
</comment>
<proteinExistence type="predicted"/>
<sequence>MKIYKLLNSCIVCIFMMLTSCNDKDQLILQKVDRNDKDYEINIYLNNPTSKNYYILAPQCIISENNFSSVGKLNQYDFFVSDTIDSIVSELYGQDKQSIPIILIPSKKIKKLNFKFDKGKTWFKNTSIDFPFNIKHEKLFILEKQLNNNVIPEYSFYSKTVKGLNSR</sequence>
<accession>A0A9Q3V6F2</accession>
<dbReference type="RefSeq" id="WP_230670872.1">
    <property type="nucleotide sequence ID" value="NZ_JAJNAY010000002.1"/>
</dbReference>
<keyword evidence="2" id="KW-1185">Reference proteome</keyword>
<dbReference type="AlphaFoldDB" id="A0A9Q3V6F2"/>
<dbReference type="EMBL" id="JAJNAY010000002">
    <property type="protein sequence ID" value="MCD1118220.1"/>
    <property type="molecule type" value="Genomic_DNA"/>
</dbReference>